<name>A0A7X1ZDN4_9PROT</name>
<accession>A0A7X1ZDN4</accession>
<dbReference type="EMBL" id="WIVE01000004">
    <property type="protein sequence ID" value="MQX35477.1"/>
    <property type="molecule type" value="Genomic_DNA"/>
</dbReference>
<dbReference type="Proteomes" id="UP000434582">
    <property type="component" value="Unassembled WGS sequence"/>
</dbReference>
<organism evidence="1 2">
    <name type="scientific">Roseospira navarrensis</name>
    <dbReference type="NCBI Taxonomy" id="140058"/>
    <lineage>
        <taxon>Bacteria</taxon>
        <taxon>Pseudomonadati</taxon>
        <taxon>Pseudomonadota</taxon>
        <taxon>Alphaproteobacteria</taxon>
        <taxon>Rhodospirillales</taxon>
        <taxon>Rhodospirillaceae</taxon>
        <taxon>Roseospira</taxon>
    </lineage>
</organism>
<gene>
    <name evidence="1" type="ORF">GHC57_02980</name>
</gene>
<proteinExistence type="predicted"/>
<evidence type="ECO:0000313" key="1">
    <source>
        <dbReference type="EMBL" id="MQX35477.1"/>
    </source>
</evidence>
<sequence length="80" mass="8349">MAFVPQDLSVLCYANGFTLWHYTTVDTGTAMAAANYFDPAGPYVRVGDVMVCNTDTDGTPAAAFYRVSANTGGAVSVAAM</sequence>
<protein>
    <submittedName>
        <fullName evidence="1">Uncharacterized protein</fullName>
    </submittedName>
</protein>
<reference evidence="1 2" key="1">
    <citation type="submission" date="2019-10" db="EMBL/GenBank/DDBJ databases">
        <title>Draft whole-genome sequence of the purple nonsulfur photosynthetic bacterium Roseospira navarrensis DSM 15114.</title>
        <authorList>
            <person name="Kyndt J.A."/>
            <person name="Meyer T.E."/>
        </authorList>
    </citation>
    <scope>NUCLEOTIDE SEQUENCE [LARGE SCALE GENOMIC DNA]</scope>
    <source>
        <strain evidence="1 2">DSM 15114</strain>
    </source>
</reference>
<comment type="caution">
    <text evidence="1">The sequence shown here is derived from an EMBL/GenBank/DDBJ whole genome shotgun (WGS) entry which is preliminary data.</text>
</comment>
<dbReference type="OrthoDB" id="7265155at2"/>
<dbReference type="AlphaFoldDB" id="A0A7X1ZDN4"/>
<keyword evidence="2" id="KW-1185">Reference proteome</keyword>
<evidence type="ECO:0000313" key="2">
    <source>
        <dbReference type="Proteomes" id="UP000434582"/>
    </source>
</evidence>
<dbReference type="RefSeq" id="WP_153341002.1">
    <property type="nucleotide sequence ID" value="NZ_WIVE01000004.1"/>
</dbReference>